<dbReference type="EMBL" id="ML769480">
    <property type="protein sequence ID" value="KAE9398639.1"/>
    <property type="molecule type" value="Genomic_DNA"/>
</dbReference>
<accession>A0A6A4HJC8</accession>
<proteinExistence type="predicted"/>
<feature type="region of interest" description="Disordered" evidence="1">
    <location>
        <begin position="1"/>
        <end position="29"/>
    </location>
</feature>
<name>A0A6A4HJC8_9AGAR</name>
<organism evidence="2 3">
    <name type="scientific">Gymnopus androsaceus JB14</name>
    <dbReference type="NCBI Taxonomy" id="1447944"/>
    <lineage>
        <taxon>Eukaryota</taxon>
        <taxon>Fungi</taxon>
        <taxon>Dikarya</taxon>
        <taxon>Basidiomycota</taxon>
        <taxon>Agaricomycotina</taxon>
        <taxon>Agaricomycetes</taxon>
        <taxon>Agaricomycetidae</taxon>
        <taxon>Agaricales</taxon>
        <taxon>Marasmiineae</taxon>
        <taxon>Omphalotaceae</taxon>
        <taxon>Gymnopus</taxon>
    </lineage>
</organism>
<keyword evidence="3" id="KW-1185">Reference proteome</keyword>
<protein>
    <submittedName>
        <fullName evidence="2">Uncharacterized protein</fullName>
    </submittedName>
</protein>
<gene>
    <name evidence="2" type="ORF">BT96DRAFT_920732</name>
</gene>
<dbReference type="Proteomes" id="UP000799118">
    <property type="component" value="Unassembled WGS sequence"/>
</dbReference>
<feature type="compositionally biased region" description="Acidic residues" evidence="1">
    <location>
        <begin position="14"/>
        <end position="23"/>
    </location>
</feature>
<evidence type="ECO:0000256" key="1">
    <source>
        <dbReference type="SAM" id="MobiDB-lite"/>
    </source>
</evidence>
<evidence type="ECO:0000313" key="3">
    <source>
        <dbReference type="Proteomes" id="UP000799118"/>
    </source>
</evidence>
<reference evidence="2" key="1">
    <citation type="journal article" date="2019" name="Environ. Microbiol.">
        <title>Fungal ecological strategies reflected in gene transcription - a case study of two litter decomposers.</title>
        <authorList>
            <person name="Barbi F."/>
            <person name="Kohler A."/>
            <person name="Barry K."/>
            <person name="Baskaran P."/>
            <person name="Daum C."/>
            <person name="Fauchery L."/>
            <person name="Ihrmark K."/>
            <person name="Kuo A."/>
            <person name="LaButti K."/>
            <person name="Lipzen A."/>
            <person name="Morin E."/>
            <person name="Grigoriev I.V."/>
            <person name="Henrissat B."/>
            <person name="Lindahl B."/>
            <person name="Martin F."/>
        </authorList>
    </citation>
    <scope>NUCLEOTIDE SEQUENCE</scope>
    <source>
        <strain evidence="2">JB14</strain>
    </source>
</reference>
<evidence type="ECO:0000313" key="2">
    <source>
        <dbReference type="EMBL" id="KAE9398639.1"/>
    </source>
</evidence>
<dbReference type="AlphaFoldDB" id="A0A6A4HJC8"/>
<sequence>MSERESDSSMSGSDNDDEEEEADGNNFACDFSRRLTSSSVKFAGRWGTEMGTGTSESAGADRTGYTGSLVLSPTTSPCSLTSHWHRYC</sequence>